<gene>
    <name evidence="1" type="ORF">RJT34_23816</name>
</gene>
<proteinExistence type="predicted"/>
<organism evidence="1 2">
    <name type="scientific">Clitoria ternatea</name>
    <name type="common">Butterfly pea</name>
    <dbReference type="NCBI Taxonomy" id="43366"/>
    <lineage>
        <taxon>Eukaryota</taxon>
        <taxon>Viridiplantae</taxon>
        <taxon>Streptophyta</taxon>
        <taxon>Embryophyta</taxon>
        <taxon>Tracheophyta</taxon>
        <taxon>Spermatophyta</taxon>
        <taxon>Magnoliopsida</taxon>
        <taxon>eudicotyledons</taxon>
        <taxon>Gunneridae</taxon>
        <taxon>Pentapetalae</taxon>
        <taxon>rosids</taxon>
        <taxon>fabids</taxon>
        <taxon>Fabales</taxon>
        <taxon>Fabaceae</taxon>
        <taxon>Papilionoideae</taxon>
        <taxon>50 kb inversion clade</taxon>
        <taxon>NPAAA clade</taxon>
        <taxon>indigoferoid/millettioid clade</taxon>
        <taxon>Phaseoleae</taxon>
        <taxon>Clitoria</taxon>
    </lineage>
</organism>
<dbReference type="EMBL" id="JAYKXN010000006">
    <property type="protein sequence ID" value="KAK7278780.1"/>
    <property type="molecule type" value="Genomic_DNA"/>
</dbReference>
<dbReference type="Proteomes" id="UP001359559">
    <property type="component" value="Unassembled WGS sequence"/>
</dbReference>
<keyword evidence="2" id="KW-1185">Reference proteome</keyword>
<evidence type="ECO:0000313" key="2">
    <source>
        <dbReference type="Proteomes" id="UP001359559"/>
    </source>
</evidence>
<accession>A0AAN9FM80</accession>
<comment type="caution">
    <text evidence="1">The sequence shown here is derived from an EMBL/GenBank/DDBJ whole genome shotgun (WGS) entry which is preliminary data.</text>
</comment>
<reference evidence="1 2" key="1">
    <citation type="submission" date="2024-01" db="EMBL/GenBank/DDBJ databases">
        <title>The genomes of 5 underutilized Papilionoideae crops provide insights into root nodulation and disease resistance.</title>
        <authorList>
            <person name="Yuan L."/>
        </authorList>
    </citation>
    <scope>NUCLEOTIDE SEQUENCE [LARGE SCALE GENOMIC DNA]</scope>
    <source>
        <strain evidence="1">LY-2023</strain>
        <tissue evidence="1">Leaf</tissue>
    </source>
</reference>
<protein>
    <submittedName>
        <fullName evidence="1">Uncharacterized protein</fullName>
    </submittedName>
</protein>
<name>A0AAN9FM80_CLITE</name>
<dbReference type="AlphaFoldDB" id="A0AAN9FM80"/>
<evidence type="ECO:0000313" key="1">
    <source>
        <dbReference type="EMBL" id="KAK7278780.1"/>
    </source>
</evidence>
<sequence length="132" mass="13853">MELWTTATETSLEDAERRASPLIICPKSPSLPLLSPPSHALPAWPSLRPPSLALSPPSRALSPPSHALPAWPSLRPPSLALSPPSRALCPPSPPSPCLRPPSPYLRGALCAVSFYCGTSDIGTSRSSHCGTC</sequence>